<dbReference type="SUPFAM" id="SSF48726">
    <property type="entry name" value="Immunoglobulin"/>
    <property type="match status" value="3"/>
</dbReference>
<keyword evidence="2" id="KW-0677">Repeat</keyword>
<keyword evidence="7" id="KW-1185">Reference proteome</keyword>
<dbReference type="InterPro" id="IPR036179">
    <property type="entry name" value="Ig-like_dom_sf"/>
</dbReference>
<evidence type="ECO:0000256" key="1">
    <source>
        <dbReference type="ARBA" id="ARBA00022729"/>
    </source>
</evidence>
<evidence type="ECO:0000313" key="7">
    <source>
        <dbReference type="Proteomes" id="UP000472263"/>
    </source>
</evidence>
<organism evidence="6 7">
    <name type="scientific">Myripristis murdjan</name>
    <name type="common">pinecone soldierfish</name>
    <dbReference type="NCBI Taxonomy" id="586833"/>
    <lineage>
        <taxon>Eukaryota</taxon>
        <taxon>Metazoa</taxon>
        <taxon>Chordata</taxon>
        <taxon>Craniata</taxon>
        <taxon>Vertebrata</taxon>
        <taxon>Euteleostomi</taxon>
        <taxon>Actinopterygii</taxon>
        <taxon>Neopterygii</taxon>
        <taxon>Teleostei</taxon>
        <taxon>Neoteleostei</taxon>
        <taxon>Acanthomorphata</taxon>
        <taxon>Holocentriformes</taxon>
        <taxon>Holocentridae</taxon>
        <taxon>Myripristis</taxon>
    </lineage>
</organism>
<keyword evidence="1" id="KW-0732">Signal</keyword>
<evidence type="ECO:0000259" key="5">
    <source>
        <dbReference type="PROSITE" id="PS50835"/>
    </source>
</evidence>
<dbReference type="SMART" id="SM00408">
    <property type="entry name" value="IGc2"/>
    <property type="match status" value="1"/>
</dbReference>
<dbReference type="SMART" id="SM00409">
    <property type="entry name" value="IG"/>
    <property type="match status" value="1"/>
</dbReference>
<dbReference type="InterPro" id="IPR003599">
    <property type="entry name" value="Ig_sub"/>
</dbReference>
<proteinExistence type="predicted"/>
<dbReference type="Ensembl" id="ENSMMDT00005022827.1">
    <property type="protein sequence ID" value="ENSMMDP00005022331.1"/>
    <property type="gene ID" value="ENSMMDG00005010851.1"/>
</dbReference>
<reference evidence="6" key="2">
    <citation type="submission" date="2025-08" db="UniProtKB">
        <authorList>
            <consortium name="Ensembl"/>
        </authorList>
    </citation>
    <scope>IDENTIFICATION</scope>
</reference>
<dbReference type="PANTHER" id="PTHR12231">
    <property type="entry name" value="CTX-RELATED TYPE I TRANSMEMBRANE PROTEIN"/>
    <property type="match status" value="1"/>
</dbReference>
<dbReference type="PANTHER" id="PTHR12231:SF253">
    <property type="entry name" value="DPR-INTERACTING PROTEIN ETA, ISOFORM B-RELATED"/>
    <property type="match status" value="1"/>
</dbReference>
<dbReference type="Proteomes" id="UP000472263">
    <property type="component" value="Chromosome 13"/>
</dbReference>
<dbReference type="FunFam" id="2.60.40.10:FF:001377">
    <property type="entry name" value="Matrix remodeling associated 5"/>
    <property type="match status" value="1"/>
</dbReference>
<keyword evidence="4" id="KW-0393">Immunoglobulin domain</keyword>
<accession>A0A667YMB8</accession>
<dbReference type="InterPro" id="IPR003598">
    <property type="entry name" value="Ig_sub2"/>
</dbReference>
<protein>
    <recommendedName>
        <fullName evidence="5">Ig-like domain-containing protein</fullName>
    </recommendedName>
</protein>
<dbReference type="Pfam" id="PF13927">
    <property type="entry name" value="Ig_3"/>
    <property type="match status" value="1"/>
</dbReference>
<reference evidence="6" key="3">
    <citation type="submission" date="2025-09" db="UniProtKB">
        <authorList>
            <consortium name="Ensembl"/>
        </authorList>
    </citation>
    <scope>IDENTIFICATION</scope>
</reference>
<feature type="domain" description="Ig-like" evidence="5">
    <location>
        <begin position="88"/>
        <end position="183"/>
    </location>
</feature>
<dbReference type="Gene3D" id="2.60.40.10">
    <property type="entry name" value="Immunoglobulins"/>
    <property type="match status" value="2"/>
</dbReference>
<dbReference type="InterPro" id="IPR051170">
    <property type="entry name" value="Neural/epithelial_adhesion"/>
</dbReference>
<dbReference type="GeneTree" id="ENSGT00940000158290"/>
<reference evidence="6" key="1">
    <citation type="submission" date="2019-06" db="EMBL/GenBank/DDBJ databases">
        <authorList>
            <consortium name="Wellcome Sanger Institute Data Sharing"/>
        </authorList>
    </citation>
    <scope>NUCLEOTIDE SEQUENCE [LARGE SCALE GENOMIC DNA]</scope>
</reference>
<dbReference type="PROSITE" id="PS50835">
    <property type="entry name" value="IG_LIKE"/>
    <property type="match status" value="1"/>
</dbReference>
<dbReference type="InterPro" id="IPR007110">
    <property type="entry name" value="Ig-like_dom"/>
</dbReference>
<evidence type="ECO:0000256" key="4">
    <source>
        <dbReference type="ARBA" id="ARBA00023319"/>
    </source>
</evidence>
<sequence length="239" mass="26152">MGSRIQVLDNGTLIVHSINDKDAGDYLCVARSKIGDDLQLMKVSVSMKPRYLMHDTTLHDRGNYVCRAQNDVGEAVLSVPVIIIAYPPRITSGPPPNVRAVAGAPIQLNCAAIGIPKPEITWELPDHSILSTAGQGRPTGSELLHPQGTLIIQRPTSSDSGTYKCLAKNHLGTDSKGTFVHVEKNFPFNHFPNADVVMTVICVIKYFKNTSSALKVKIGLLKNIYTEACFTLDRHLHEQ</sequence>
<dbReference type="InterPro" id="IPR013783">
    <property type="entry name" value="Ig-like_fold"/>
</dbReference>
<name>A0A667YMB8_9TELE</name>
<evidence type="ECO:0000256" key="2">
    <source>
        <dbReference type="ARBA" id="ARBA00022737"/>
    </source>
</evidence>
<evidence type="ECO:0000256" key="3">
    <source>
        <dbReference type="ARBA" id="ARBA00023157"/>
    </source>
</evidence>
<evidence type="ECO:0000313" key="6">
    <source>
        <dbReference type="Ensembl" id="ENSMMDP00005022331.1"/>
    </source>
</evidence>
<keyword evidence="3" id="KW-1015">Disulfide bond</keyword>
<dbReference type="AlphaFoldDB" id="A0A667YMB8"/>